<dbReference type="AlphaFoldDB" id="A0A7D6CFE8"/>
<name>A0A7D6CFE8_9ACTN</name>
<evidence type="ECO:0000313" key="1">
    <source>
        <dbReference type="EMBL" id="QLJ96271.1"/>
    </source>
</evidence>
<proteinExistence type="predicted"/>
<accession>A0A7D6CFE8</accession>
<protein>
    <submittedName>
        <fullName evidence="1">Uncharacterized protein</fullName>
    </submittedName>
</protein>
<sequence>MFVVNGKVTRVRAVKPNGTWDSDDRGYFDAPLTAPLTELEIARQFPTLPLNLGDERPHKRGKIREYLSL</sequence>
<organism evidence="1">
    <name type="scientific">Micromonospora carbonacea</name>
    <dbReference type="NCBI Taxonomy" id="47853"/>
    <lineage>
        <taxon>Bacteria</taxon>
        <taxon>Bacillati</taxon>
        <taxon>Actinomycetota</taxon>
        <taxon>Actinomycetes</taxon>
        <taxon>Micromonosporales</taxon>
        <taxon>Micromonosporaceae</taxon>
        <taxon>Micromonospora</taxon>
    </lineage>
</organism>
<gene>
    <name evidence="1" type="ORF">HZU44_14785</name>
</gene>
<dbReference type="EMBL" id="CP058905">
    <property type="protein sequence ID" value="QLJ96271.1"/>
    <property type="molecule type" value="Genomic_DNA"/>
</dbReference>
<reference evidence="1" key="1">
    <citation type="submission" date="2020-08" db="EMBL/GenBank/DDBJ databases">
        <title>A bifunctional nitrone conjugated secondary metabolite targeting the ribosome.</title>
        <authorList>
            <person name="Limbrick E.M."/>
            <person name="Graf M."/>
            <person name="Derewacz D.K."/>
            <person name="Nguyen F."/>
            <person name="Spraggins J.M."/>
            <person name="Wieland M."/>
            <person name="Ynigez-Gutierrez A.E."/>
            <person name="Reisman B.J."/>
            <person name="Zinshteyn B."/>
            <person name="McCulloch K."/>
            <person name="Iverson T.M."/>
            <person name="Green R."/>
            <person name="Wilson D.N."/>
            <person name="Bachmann B.O."/>
        </authorList>
    </citation>
    <scope>NUCLEOTIDE SEQUENCE</scope>
    <source>
        <strain evidence="1">Africana</strain>
    </source>
</reference>